<dbReference type="AlphaFoldDB" id="A0A7G9T4N8"/>
<dbReference type="InterPro" id="IPR041242">
    <property type="entry name" value="HNHc_6"/>
</dbReference>
<evidence type="ECO:0008006" key="3">
    <source>
        <dbReference type="Google" id="ProtNLM"/>
    </source>
</evidence>
<evidence type="ECO:0000313" key="1">
    <source>
        <dbReference type="EMBL" id="QNN75063.1"/>
    </source>
</evidence>
<dbReference type="Proteomes" id="UP000515800">
    <property type="component" value="Chromosome"/>
</dbReference>
<sequence>MDFWGRVTNVSGNVVTLSLESLEEASEVSRLLMQEKPEAYINIPDGRLISKTQRKKAYAIMGDISDWAGYGPEEIKELMKFLFEFETGHEYFSFASVDMTTAREFITFLLDLALKEHIQLKKTGLDYQDDLDAYMHQSLKYRSCVLCGRHADVHHIDAIGMGNDRRKVDHRGRLLIALCREHHQLAHQMGWLTFKDQYHVKGVTLDAETLNRLGIMTYKRMKEIDDEQSSTSRTIG</sequence>
<dbReference type="RefSeq" id="WP_187528898.1">
    <property type="nucleotide sequence ID" value="NZ_CP060724.1"/>
</dbReference>
<name>A0A7G9T4N8_9LACO</name>
<evidence type="ECO:0000313" key="2">
    <source>
        <dbReference type="Proteomes" id="UP000515800"/>
    </source>
</evidence>
<organism evidence="1 2">
    <name type="scientific">Weissella diestrammenae</name>
    <dbReference type="NCBI Taxonomy" id="1162633"/>
    <lineage>
        <taxon>Bacteria</taxon>
        <taxon>Bacillati</taxon>
        <taxon>Bacillota</taxon>
        <taxon>Bacilli</taxon>
        <taxon>Lactobacillales</taxon>
        <taxon>Lactobacillaceae</taxon>
        <taxon>Weissella</taxon>
    </lineage>
</organism>
<dbReference type="Pfam" id="PF16784">
    <property type="entry name" value="HNHc_6"/>
    <property type="match status" value="1"/>
</dbReference>
<keyword evidence="2" id="KW-1185">Reference proteome</keyword>
<reference evidence="1 2" key="1">
    <citation type="submission" date="2020-08" db="EMBL/GenBank/DDBJ databases">
        <title>Genome sequence of Weissella diestrammenae KACC 16890T.</title>
        <authorList>
            <person name="Hyun D.-W."/>
            <person name="Bae J.-W."/>
        </authorList>
    </citation>
    <scope>NUCLEOTIDE SEQUENCE [LARGE SCALE GENOMIC DNA]</scope>
    <source>
        <strain evidence="1 2">KACC 16890</strain>
    </source>
</reference>
<dbReference type="EMBL" id="CP060724">
    <property type="protein sequence ID" value="QNN75063.1"/>
    <property type="molecule type" value="Genomic_DNA"/>
</dbReference>
<proteinExistence type="predicted"/>
<dbReference type="KEGG" id="wdi:H9L19_06710"/>
<accession>A0A7G9T4N8</accession>
<gene>
    <name evidence="1" type="ORF">H9L19_06710</name>
</gene>
<protein>
    <recommendedName>
        <fullName evidence="3">DUF968 domain-containing protein</fullName>
    </recommendedName>
</protein>